<dbReference type="NCBIfam" id="TIGR02273">
    <property type="entry name" value="16S_RimM"/>
    <property type="match status" value="1"/>
</dbReference>
<feature type="domain" description="RimM N-terminal" evidence="6">
    <location>
        <begin position="4"/>
        <end position="88"/>
    </location>
</feature>
<dbReference type="SUPFAM" id="SSF50346">
    <property type="entry name" value="PRC-barrel domain"/>
    <property type="match status" value="1"/>
</dbReference>
<keyword evidence="1 5" id="KW-0963">Cytoplasm</keyword>
<dbReference type="Pfam" id="PF01782">
    <property type="entry name" value="RimM"/>
    <property type="match status" value="1"/>
</dbReference>
<evidence type="ECO:0000313" key="9">
    <source>
        <dbReference type="Proteomes" id="UP000515733"/>
    </source>
</evidence>
<dbReference type="InterPro" id="IPR002676">
    <property type="entry name" value="RimM_N"/>
</dbReference>
<dbReference type="GO" id="GO:0005840">
    <property type="term" value="C:ribosome"/>
    <property type="evidence" value="ECO:0007669"/>
    <property type="project" value="InterPro"/>
</dbReference>
<evidence type="ECO:0000256" key="3">
    <source>
        <dbReference type="ARBA" id="ARBA00022552"/>
    </source>
</evidence>
<evidence type="ECO:0000313" key="8">
    <source>
        <dbReference type="EMBL" id="CAB1369690.1"/>
    </source>
</evidence>
<protein>
    <recommendedName>
        <fullName evidence="5">Ribosome maturation factor RimM</fullName>
    </recommendedName>
</protein>
<dbReference type="PANTHER" id="PTHR33692">
    <property type="entry name" value="RIBOSOME MATURATION FACTOR RIMM"/>
    <property type="match status" value="1"/>
</dbReference>
<dbReference type="OrthoDB" id="9783509at2"/>
<dbReference type="Gene3D" id="2.40.30.60">
    <property type="entry name" value="RimM"/>
    <property type="match status" value="1"/>
</dbReference>
<gene>
    <name evidence="5 8" type="primary">rimM</name>
    <name evidence="8" type="ORF">DENOEST_2525</name>
</gene>
<evidence type="ECO:0000259" key="7">
    <source>
        <dbReference type="Pfam" id="PF24986"/>
    </source>
</evidence>
<comment type="subunit">
    <text evidence="5">Binds ribosomal protein uS19.</text>
</comment>
<evidence type="ECO:0000256" key="1">
    <source>
        <dbReference type="ARBA" id="ARBA00022490"/>
    </source>
</evidence>
<sequence length="166" mass="18336">MIVLGRIVAPFGVQGWVHLHPFGDDPASWRRMSRWWLGSDPEGDDWRPLDLLGLKPHGDGWVAGFYGIADRVGAESLKGLYLGAPREDLPRPDEGEYYWADLIGLAVVNEQGETLGRVDSLIETGANDVLVVMDGEQKRLLPFIDQVVKSVDAAAGCIHVDWGSDW</sequence>
<dbReference type="EMBL" id="LR778301">
    <property type="protein sequence ID" value="CAB1369690.1"/>
    <property type="molecule type" value="Genomic_DNA"/>
</dbReference>
<dbReference type="Proteomes" id="UP000515733">
    <property type="component" value="Chromosome"/>
</dbReference>
<dbReference type="GO" id="GO:0043022">
    <property type="term" value="F:ribosome binding"/>
    <property type="evidence" value="ECO:0007669"/>
    <property type="project" value="InterPro"/>
</dbReference>
<dbReference type="Pfam" id="PF24986">
    <property type="entry name" value="PRC_RimM"/>
    <property type="match status" value="1"/>
</dbReference>
<keyword evidence="2 5" id="KW-0690">Ribosome biogenesis</keyword>
<keyword evidence="3 5" id="KW-0698">rRNA processing</keyword>
<name>A0A6S6XUI1_9PROT</name>
<dbReference type="KEGG" id="doe:DENOEST_2525"/>
<dbReference type="SUPFAM" id="SSF50447">
    <property type="entry name" value="Translation proteins"/>
    <property type="match status" value="1"/>
</dbReference>
<dbReference type="GO" id="GO:0005737">
    <property type="term" value="C:cytoplasm"/>
    <property type="evidence" value="ECO:0007669"/>
    <property type="project" value="UniProtKB-SubCell"/>
</dbReference>
<dbReference type="InterPro" id="IPR036976">
    <property type="entry name" value="RimM_N_sf"/>
</dbReference>
<proteinExistence type="inferred from homology"/>
<comment type="function">
    <text evidence="5">An accessory protein needed during the final step in the assembly of 30S ribosomal subunit, possibly for assembly of the head region. Essential for efficient processing of 16S rRNA. May be needed both before and after RbfA during the maturation of 16S rRNA. It has affinity for free ribosomal 30S subunits but not for 70S ribosomes.</text>
</comment>
<dbReference type="Gene3D" id="2.30.30.240">
    <property type="entry name" value="PRC-barrel domain"/>
    <property type="match status" value="1"/>
</dbReference>
<reference evidence="8 9" key="1">
    <citation type="submission" date="2020-03" db="EMBL/GenBank/DDBJ databases">
        <authorList>
            <consortium name="Genoscope - CEA"/>
            <person name="William W."/>
        </authorList>
    </citation>
    <scope>NUCLEOTIDE SEQUENCE [LARGE SCALE GENOMIC DNA]</scope>
    <source>
        <strain evidence="9">DSM 16959</strain>
    </source>
</reference>
<evidence type="ECO:0000256" key="5">
    <source>
        <dbReference type="HAMAP-Rule" id="MF_00014"/>
    </source>
</evidence>
<dbReference type="RefSeq" id="WP_145771283.1">
    <property type="nucleotide sequence ID" value="NZ_LR778301.1"/>
</dbReference>
<dbReference type="InterPro" id="IPR011033">
    <property type="entry name" value="PRC_barrel-like_sf"/>
</dbReference>
<dbReference type="HAMAP" id="MF_00014">
    <property type="entry name" value="Ribosome_mat_RimM"/>
    <property type="match status" value="1"/>
</dbReference>
<keyword evidence="4 5" id="KW-0143">Chaperone</keyword>
<dbReference type="InterPro" id="IPR009000">
    <property type="entry name" value="Transl_B-barrel_sf"/>
</dbReference>
<dbReference type="PANTHER" id="PTHR33692:SF1">
    <property type="entry name" value="RIBOSOME MATURATION FACTOR RIMM"/>
    <property type="match status" value="1"/>
</dbReference>
<comment type="similarity">
    <text evidence="5">Belongs to the RimM family.</text>
</comment>
<dbReference type="GO" id="GO:0042274">
    <property type="term" value="P:ribosomal small subunit biogenesis"/>
    <property type="evidence" value="ECO:0007669"/>
    <property type="project" value="UniProtKB-UniRule"/>
</dbReference>
<comment type="domain">
    <text evidence="5">The PRC barrel domain binds ribosomal protein uS19.</text>
</comment>
<dbReference type="GO" id="GO:0006364">
    <property type="term" value="P:rRNA processing"/>
    <property type="evidence" value="ECO:0007669"/>
    <property type="project" value="UniProtKB-UniRule"/>
</dbReference>
<accession>A0A6S6XUI1</accession>
<evidence type="ECO:0000256" key="2">
    <source>
        <dbReference type="ARBA" id="ARBA00022517"/>
    </source>
</evidence>
<dbReference type="InterPro" id="IPR056792">
    <property type="entry name" value="PRC_RimM"/>
</dbReference>
<comment type="subcellular location">
    <subcellularLocation>
        <location evidence="5">Cytoplasm</location>
    </subcellularLocation>
</comment>
<keyword evidence="9" id="KW-1185">Reference proteome</keyword>
<evidence type="ECO:0000256" key="4">
    <source>
        <dbReference type="ARBA" id="ARBA00023186"/>
    </source>
</evidence>
<dbReference type="InterPro" id="IPR011961">
    <property type="entry name" value="RimM"/>
</dbReference>
<evidence type="ECO:0000259" key="6">
    <source>
        <dbReference type="Pfam" id="PF01782"/>
    </source>
</evidence>
<feature type="domain" description="Ribosome maturation factor RimM PRC barrel" evidence="7">
    <location>
        <begin position="99"/>
        <end position="165"/>
    </location>
</feature>
<organism evidence="8 9">
    <name type="scientific">Denitratisoma oestradiolicum</name>
    <dbReference type="NCBI Taxonomy" id="311182"/>
    <lineage>
        <taxon>Bacteria</taxon>
        <taxon>Pseudomonadati</taxon>
        <taxon>Pseudomonadota</taxon>
        <taxon>Betaproteobacteria</taxon>
        <taxon>Nitrosomonadales</taxon>
        <taxon>Sterolibacteriaceae</taxon>
        <taxon>Denitratisoma</taxon>
    </lineage>
</organism>
<dbReference type="AlphaFoldDB" id="A0A6S6XUI1"/>